<accession>A0A0N4V672</accession>
<dbReference type="OrthoDB" id="5874482at2759"/>
<proteinExistence type="predicted"/>
<feature type="domain" description="EB" evidence="1">
    <location>
        <begin position="109"/>
        <end position="157"/>
    </location>
</feature>
<organism evidence="4">
    <name type="scientific">Enterobius vermicularis</name>
    <name type="common">Human pinworm</name>
    <dbReference type="NCBI Taxonomy" id="51028"/>
    <lineage>
        <taxon>Eukaryota</taxon>
        <taxon>Metazoa</taxon>
        <taxon>Ecdysozoa</taxon>
        <taxon>Nematoda</taxon>
        <taxon>Chromadorea</taxon>
        <taxon>Rhabditida</taxon>
        <taxon>Spirurina</taxon>
        <taxon>Oxyuridomorpha</taxon>
        <taxon>Oxyuroidea</taxon>
        <taxon>Oxyuridae</taxon>
        <taxon>Enterobius</taxon>
    </lineage>
</organism>
<evidence type="ECO:0000313" key="3">
    <source>
        <dbReference type="Proteomes" id="UP000274131"/>
    </source>
</evidence>
<dbReference type="Pfam" id="PF01683">
    <property type="entry name" value="EB"/>
    <property type="match status" value="2"/>
</dbReference>
<evidence type="ECO:0000313" key="4">
    <source>
        <dbReference type="WBParaSite" id="EVEC_0000574701-mRNA-1"/>
    </source>
</evidence>
<reference evidence="4" key="1">
    <citation type="submission" date="2017-02" db="UniProtKB">
        <authorList>
            <consortium name="WormBaseParasite"/>
        </authorList>
    </citation>
    <scope>IDENTIFICATION</scope>
</reference>
<gene>
    <name evidence="2" type="ORF">EVEC_LOCUS5358</name>
</gene>
<evidence type="ECO:0000259" key="1">
    <source>
        <dbReference type="Pfam" id="PF01683"/>
    </source>
</evidence>
<dbReference type="WBParaSite" id="EVEC_0000574701-mRNA-1">
    <property type="protein sequence ID" value="EVEC_0000574701-mRNA-1"/>
    <property type="gene ID" value="EVEC_0000574701"/>
</dbReference>
<dbReference type="InterPro" id="IPR006149">
    <property type="entry name" value="EB_dom"/>
</dbReference>
<dbReference type="PANTHER" id="PTHR37157">
    <property type="entry name" value="PRION-LIKE-(Q/N-RICH) DOMAIN-BEARING PROTEIN 25"/>
    <property type="match status" value="1"/>
</dbReference>
<sequence>MTIKIGSGLGNRCSLATQCSKEEQCISGTCQCGRGQIYFNGHCISNRGICNNSEQVYYNGRCLYTKRVNEQCETTSQCLGGSVCFNRVCACPTGTTNYNGVCSQQNNGCGDNQILIQNRCYDLAFVGQNCQITSQCVGGAICTNRQCQCPAGTTLVGSMS</sequence>
<evidence type="ECO:0000313" key="2">
    <source>
        <dbReference type="EMBL" id="VDD90607.1"/>
    </source>
</evidence>
<dbReference type="PANTHER" id="PTHR37157:SF2">
    <property type="entry name" value="EB DOMAIN-CONTAINING PROTEIN-RELATED"/>
    <property type="match status" value="1"/>
</dbReference>
<dbReference type="AlphaFoldDB" id="A0A0N4V672"/>
<dbReference type="EMBL" id="UXUI01008138">
    <property type="protein sequence ID" value="VDD90607.1"/>
    <property type="molecule type" value="Genomic_DNA"/>
</dbReference>
<keyword evidence="3" id="KW-1185">Reference proteome</keyword>
<name>A0A0N4V672_ENTVE</name>
<protein>
    <submittedName>
        <fullName evidence="4">EB domain-containing protein</fullName>
    </submittedName>
</protein>
<reference evidence="2 3" key="2">
    <citation type="submission" date="2018-10" db="EMBL/GenBank/DDBJ databases">
        <authorList>
            <consortium name="Pathogen Informatics"/>
        </authorList>
    </citation>
    <scope>NUCLEOTIDE SEQUENCE [LARGE SCALE GENOMIC DNA]</scope>
</reference>
<feature type="domain" description="EB" evidence="1">
    <location>
        <begin position="50"/>
        <end position="102"/>
    </location>
</feature>
<dbReference type="STRING" id="51028.A0A0N4V672"/>
<dbReference type="Proteomes" id="UP000274131">
    <property type="component" value="Unassembled WGS sequence"/>
</dbReference>